<evidence type="ECO:0000313" key="14">
    <source>
        <dbReference type="EMBL" id="EGJ70406.1"/>
    </source>
</evidence>
<dbReference type="InterPro" id="IPR036890">
    <property type="entry name" value="HATPase_C_sf"/>
</dbReference>
<dbReference type="GO" id="GO:0000155">
    <property type="term" value="F:phosphorelay sensor kinase activity"/>
    <property type="evidence" value="ECO:0007669"/>
    <property type="project" value="InterPro"/>
</dbReference>
<dbReference type="Gene3D" id="3.30.565.10">
    <property type="entry name" value="Histidine kinase-like ATPase, C-terminal domain"/>
    <property type="match status" value="1"/>
</dbReference>
<dbReference type="InterPro" id="IPR036097">
    <property type="entry name" value="HisK_dim/P_sf"/>
</dbReference>
<dbReference type="OrthoDB" id="594725at2"/>
<evidence type="ECO:0000256" key="9">
    <source>
        <dbReference type="ARBA" id="ARBA00023012"/>
    </source>
</evidence>
<dbReference type="Proteomes" id="UP000018439">
    <property type="component" value="Chromosome"/>
</dbReference>
<keyword evidence="10 11" id="KW-0472">Membrane</keyword>
<reference evidence="14 15" key="1">
    <citation type="journal article" date="2011" name="Stand. Genomic Sci.">
        <title>Non-contiguous finished genome sequence of Bacteroides coprosuis type strain (PC139).</title>
        <authorList>
            <person name="Land M."/>
            <person name="Held B."/>
            <person name="Gronow S."/>
            <person name="Abt B."/>
            <person name="Lucas S."/>
            <person name="Del Rio T.G."/>
            <person name="Nolan M."/>
            <person name="Tice H."/>
            <person name="Cheng J.F."/>
            <person name="Pitluck S."/>
            <person name="Liolios K."/>
            <person name="Pagani I."/>
            <person name="Ivanova N."/>
            <person name="Mavromatis K."/>
            <person name="Mikhailova N."/>
            <person name="Pati A."/>
            <person name="Tapia R."/>
            <person name="Han C."/>
            <person name="Goodwin L."/>
            <person name="Chen A."/>
            <person name="Palaniappan K."/>
            <person name="Hauser L."/>
            <person name="Brambilla E.M."/>
            <person name="Rohde M."/>
            <person name="Goker M."/>
            <person name="Detter J.C."/>
            <person name="Woyke T."/>
            <person name="Bristow J."/>
            <person name="Eisen J.A."/>
            <person name="Markowitz V."/>
            <person name="Hugenholtz P."/>
            <person name="Kyrpides N.C."/>
            <person name="Klenk H.P."/>
            <person name="Lapidus A."/>
        </authorList>
    </citation>
    <scope>NUCLEOTIDE SEQUENCE [LARGE SCALE GENOMIC DNA]</scope>
    <source>
        <strain evidence="14 15">DSM 18011</strain>
    </source>
</reference>
<dbReference type="HOGENOM" id="CLU_000445_89_6_10"/>
<sequence length="464" mass="53386">MRYFSFKNRIASAYILSTAILIGLIFGVLYLFVRVSVFSHLDEDLQLEVNRHSEALVVKDGVIALKNHEEWMEREHNTLGVDPVFVEFTNAQGEGIDKSPNLKTENLLLSDKHKDYEFYDSKLLNKRVRQVQLPIVDEANHLAGYLLVAVSLEGRMVVLDALSRIIWISYPLVLIALFFVARIIVGRSIRPINSIIETSNKITRDNLVSRIPLPENHDELFILSQTINDLLDRVEQVIEREKLFTSYASHEFRTPLAVLKGTLEVMIRKPRSDEEYRHKVNYCLREIDRLDLLIDQLLLLTRYESQKKTLTFKDFKLKEIVDISINRIRSEKQYSQIYTQNHIPESVTIYTDAYIFSTILDNILSNAFKYSKEEGKIDVSLKEYGDTLVLLVQDYGQGIAPQDLEHIFDDFYRANLAITSENKGFGLGLSIVKRLSLLLNIDVSIKSESQKGTIVSLTLHKSKS</sequence>
<keyword evidence="8 11" id="KW-1133">Transmembrane helix</keyword>
<dbReference type="PANTHER" id="PTHR45436:SF5">
    <property type="entry name" value="SENSOR HISTIDINE KINASE TRCS"/>
    <property type="match status" value="1"/>
</dbReference>
<keyword evidence="15" id="KW-1185">Reference proteome</keyword>
<dbReference type="SMART" id="SM00304">
    <property type="entry name" value="HAMP"/>
    <property type="match status" value="1"/>
</dbReference>
<evidence type="ECO:0000256" key="4">
    <source>
        <dbReference type="ARBA" id="ARBA00022553"/>
    </source>
</evidence>
<evidence type="ECO:0000256" key="11">
    <source>
        <dbReference type="SAM" id="Phobius"/>
    </source>
</evidence>
<feature type="transmembrane region" description="Helical" evidence="11">
    <location>
        <begin position="12"/>
        <end position="33"/>
    </location>
</feature>
<dbReference type="Gene3D" id="1.10.287.130">
    <property type="match status" value="1"/>
</dbReference>
<dbReference type="SUPFAM" id="SSF47384">
    <property type="entry name" value="Homodimeric domain of signal transducing histidine kinase"/>
    <property type="match status" value="1"/>
</dbReference>
<name>F3ZPP7_9BACE</name>
<dbReference type="PANTHER" id="PTHR45436">
    <property type="entry name" value="SENSOR HISTIDINE KINASE YKOH"/>
    <property type="match status" value="1"/>
</dbReference>
<dbReference type="Pfam" id="PF00672">
    <property type="entry name" value="HAMP"/>
    <property type="match status" value="1"/>
</dbReference>
<dbReference type="CDD" id="cd06225">
    <property type="entry name" value="HAMP"/>
    <property type="match status" value="1"/>
</dbReference>
<dbReference type="Pfam" id="PF00512">
    <property type="entry name" value="HisKA"/>
    <property type="match status" value="1"/>
</dbReference>
<dbReference type="InterPro" id="IPR003661">
    <property type="entry name" value="HisK_dim/P_dom"/>
</dbReference>
<keyword evidence="7 14" id="KW-0418">Kinase</keyword>
<evidence type="ECO:0000259" key="12">
    <source>
        <dbReference type="PROSITE" id="PS50109"/>
    </source>
</evidence>
<dbReference type="PROSITE" id="PS50885">
    <property type="entry name" value="HAMP"/>
    <property type="match status" value="1"/>
</dbReference>
<dbReference type="InterPro" id="IPR003594">
    <property type="entry name" value="HATPase_dom"/>
</dbReference>
<dbReference type="CDD" id="cd00075">
    <property type="entry name" value="HATPase"/>
    <property type="match status" value="1"/>
</dbReference>
<dbReference type="SUPFAM" id="SSF158472">
    <property type="entry name" value="HAMP domain-like"/>
    <property type="match status" value="1"/>
</dbReference>
<evidence type="ECO:0000256" key="10">
    <source>
        <dbReference type="ARBA" id="ARBA00023136"/>
    </source>
</evidence>
<evidence type="ECO:0000259" key="13">
    <source>
        <dbReference type="PROSITE" id="PS50885"/>
    </source>
</evidence>
<keyword evidence="4" id="KW-0597">Phosphoprotein</keyword>
<evidence type="ECO:0000256" key="6">
    <source>
        <dbReference type="ARBA" id="ARBA00022692"/>
    </source>
</evidence>
<comment type="catalytic activity">
    <reaction evidence="1">
        <text>ATP + protein L-histidine = ADP + protein N-phospho-L-histidine.</text>
        <dbReference type="EC" id="2.7.13.3"/>
    </reaction>
</comment>
<dbReference type="PRINTS" id="PR00344">
    <property type="entry name" value="BCTRLSENSOR"/>
</dbReference>
<dbReference type="PROSITE" id="PS50109">
    <property type="entry name" value="HIS_KIN"/>
    <property type="match status" value="1"/>
</dbReference>
<dbReference type="Gene3D" id="6.10.340.10">
    <property type="match status" value="1"/>
</dbReference>
<feature type="domain" description="HAMP" evidence="13">
    <location>
        <begin position="186"/>
        <end position="239"/>
    </location>
</feature>
<dbReference type="InterPro" id="IPR005467">
    <property type="entry name" value="His_kinase_dom"/>
</dbReference>
<organism evidence="14 15">
    <name type="scientific">Bacteroides coprosuis DSM 18011</name>
    <dbReference type="NCBI Taxonomy" id="679937"/>
    <lineage>
        <taxon>Bacteria</taxon>
        <taxon>Pseudomonadati</taxon>
        <taxon>Bacteroidota</taxon>
        <taxon>Bacteroidia</taxon>
        <taxon>Bacteroidales</taxon>
        <taxon>Bacteroidaceae</taxon>
        <taxon>Bacteroides</taxon>
    </lineage>
</organism>
<keyword evidence="6 11" id="KW-0812">Transmembrane</keyword>
<dbReference type="SMART" id="SM00387">
    <property type="entry name" value="HATPase_c"/>
    <property type="match status" value="1"/>
</dbReference>
<evidence type="ECO:0000256" key="8">
    <source>
        <dbReference type="ARBA" id="ARBA00022989"/>
    </source>
</evidence>
<dbReference type="GO" id="GO:0005886">
    <property type="term" value="C:plasma membrane"/>
    <property type="evidence" value="ECO:0007669"/>
    <property type="project" value="TreeGrafter"/>
</dbReference>
<accession>F3ZPP7</accession>
<keyword evidence="5" id="KW-0808">Transferase</keyword>
<keyword evidence="9" id="KW-0902">Two-component regulatory system</keyword>
<dbReference type="SMART" id="SM00388">
    <property type="entry name" value="HisKA"/>
    <property type="match status" value="1"/>
</dbReference>
<protein>
    <recommendedName>
        <fullName evidence="3">histidine kinase</fullName>
        <ecNumber evidence="3">2.7.13.3</ecNumber>
    </recommendedName>
</protein>
<dbReference type="AlphaFoldDB" id="F3ZPP7"/>
<dbReference type="InterPro" id="IPR003660">
    <property type="entry name" value="HAMP_dom"/>
</dbReference>
<dbReference type="EMBL" id="CM001167">
    <property type="protein sequence ID" value="EGJ70406.1"/>
    <property type="molecule type" value="Genomic_DNA"/>
</dbReference>
<evidence type="ECO:0000256" key="2">
    <source>
        <dbReference type="ARBA" id="ARBA00004370"/>
    </source>
</evidence>
<proteinExistence type="predicted"/>
<gene>
    <name evidence="14" type="ORF">Bcop_0187</name>
</gene>
<dbReference type="eggNOG" id="COG5002">
    <property type="taxonomic scope" value="Bacteria"/>
</dbReference>
<evidence type="ECO:0000256" key="5">
    <source>
        <dbReference type="ARBA" id="ARBA00022679"/>
    </source>
</evidence>
<dbReference type="Pfam" id="PF02518">
    <property type="entry name" value="HATPase_c"/>
    <property type="match status" value="1"/>
</dbReference>
<dbReference type="STRING" id="679937.Bcop_0187"/>
<comment type="subcellular location">
    <subcellularLocation>
        <location evidence="2">Membrane</location>
    </subcellularLocation>
</comment>
<dbReference type="InterPro" id="IPR004358">
    <property type="entry name" value="Sig_transdc_His_kin-like_C"/>
</dbReference>
<feature type="domain" description="Histidine kinase" evidence="12">
    <location>
        <begin position="247"/>
        <end position="463"/>
    </location>
</feature>
<evidence type="ECO:0000256" key="7">
    <source>
        <dbReference type="ARBA" id="ARBA00022777"/>
    </source>
</evidence>
<dbReference type="SUPFAM" id="SSF55874">
    <property type="entry name" value="ATPase domain of HSP90 chaperone/DNA topoisomerase II/histidine kinase"/>
    <property type="match status" value="1"/>
</dbReference>
<evidence type="ECO:0000313" key="15">
    <source>
        <dbReference type="Proteomes" id="UP000018439"/>
    </source>
</evidence>
<feature type="transmembrane region" description="Helical" evidence="11">
    <location>
        <begin position="165"/>
        <end position="185"/>
    </location>
</feature>
<dbReference type="EC" id="2.7.13.3" evidence="3"/>
<dbReference type="CDD" id="cd00082">
    <property type="entry name" value="HisKA"/>
    <property type="match status" value="1"/>
</dbReference>
<dbReference type="InterPro" id="IPR050428">
    <property type="entry name" value="TCS_sensor_his_kinase"/>
</dbReference>
<evidence type="ECO:0000256" key="3">
    <source>
        <dbReference type="ARBA" id="ARBA00012438"/>
    </source>
</evidence>
<evidence type="ECO:0000256" key="1">
    <source>
        <dbReference type="ARBA" id="ARBA00000085"/>
    </source>
</evidence>